<accession>A0ACA9MLC3</accession>
<comment type="caution">
    <text evidence="1">The sequence shown here is derived from an EMBL/GenBank/DDBJ whole genome shotgun (WGS) entry which is preliminary data.</text>
</comment>
<evidence type="ECO:0000313" key="1">
    <source>
        <dbReference type="EMBL" id="CAG8597249.1"/>
    </source>
</evidence>
<reference evidence="1" key="1">
    <citation type="submission" date="2021-06" db="EMBL/GenBank/DDBJ databases">
        <authorList>
            <person name="Kallberg Y."/>
            <person name="Tangrot J."/>
            <person name="Rosling A."/>
        </authorList>
    </citation>
    <scope>NUCLEOTIDE SEQUENCE</scope>
    <source>
        <strain evidence="1">CL356</strain>
    </source>
</reference>
<dbReference type="EMBL" id="CAJVPT010013597">
    <property type="protein sequence ID" value="CAG8597249.1"/>
    <property type="molecule type" value="Genomic_DNA"/>
</dbReference>
<proteinExistence type="predicted"/>
<sequence>ANDRYGNVIRRWWQTAEKLVACKLLETPQTQKFLDQLVLLNKLNSCSTWQDDPLLRPGLYKMFLDLELLHRKNPRDGELKPLKYNDDDEVIAVFPEVESNIGVIEDDLFGPNTKILFPVRPILKFQVFKLDVREKEQCISVYSALA</sequence>
<organism evidence="1 2">
    <name type="scientific">Acaulospora colombiana</name>
    <dbReference type="NCBI Taxonomy" id="27376"/>
    <lineage>
        <taxon>Eukaryota</taxon>
        <taxon>Fungi</taxon>
        <taxon>Fungi incertae sedis</taxon>
        <taxon>Mucoromycota</taxon>
        <taxon>Glomeromycotina</taxon>
        <taxon>Glomeromycetes</taxon>
        <taxon>Diversisporales</taxon>
        <taxon>Acaulosporaceae</taxon>
        <taxon>Acaulospora</taxon>
    </lineage>
</organism>
<keyword evidence="2" id="KW-1185">Reference proteome</keyword>
<evidence type="ECO:0000313" key="2">
    <source>
        <dbReference type="Proteomes" id="UP000789525"/>
    </source>
</evidence>
<protein>
    <submittedName>
        <fullName evidence="1">9167_t:CDS:1</fullName>
    </submittedName>
</protein>
<feature type="non-terminal residue" evidence="1">
    <location>
        <position position="1"/>
    </location>
</feature>
<gene>
    <name evidence="1" type="ORF">ACOLOM_LOCUS6547</name>
</gene>
<name>A0ACA9MLC3_9GLOM</name>
<dbReference type="Proteomes" id="UP000789525">
    <property type="component" value="Unassembled WGS sequence"/>
</dbReference>